<dbReference type="AlphaFoldDB" id="A0A6J4S2W1"/>
<reference evidence="1" key="1">
    <citation type="submission" date="2020-02" db="EMBL/GenBank/DDBJ databases">
        <authorList>
            <person name="Meier V. D."/>
        </authorList>
    </citation>
    <scope>NUCLEOTIDE SEQUENCE</scope>
    <source>
        <strain evidence="1">AVDCRST_MAG53</strain>
    </source>
</reference>
<gene>
    <name evidence="1" type="ORF">AVDCRST_MAG53-760</name>
</gene>
<organism evidence="1">
    <name type="scientific">uncultured Solirubrobacteraceae bacterium</name>
    <dbReference type="NCBI Taxonomy" id="1162706"/>
    <lineage>
        <taxon>Bacteria</taxon>
        <taxon>Bacillati</taxon>
        <taxon>Actinomycetota</taxon>
        <taxon>Thermoleophilia</taxon>
        <taxon>Solirubrobacterales</taxon>
        <taxon>Solirubrobacteraceae</taxon>
        <taxon>environmental samples</taxon>
    </lineage>
</organism>
<accession>A0A6J4S2W1</accession>
<dbReference type="EMBL" id="CADCVR010000028">
    <property type="protein sequence ID" value="CAA9483657.1"/>
    <property type="molecule type" value="Genomic_DNA"/>
</dbReference>
<protein>
    <submittedName>
        <fullName evidence="1">Uncharacterized protein</fullName>
    </submittedName>
</protein>
<name>A0A6J4S2W1_9ACTN</name>
<proteinExistence type="predicted"/>
<evidence type="ECO:0000313" key="1">
    <source>
        <dbReference type="EMBL" id="CAA9483657.1"/>
    </source>
</evidence>
<sequence length="69" mass="7957">MTTFAAHESSKLFALEERTRRAWGSYHENLVDLDGLAYDHAERAEWEHLQTELRDIANERAAAKDPADE</sequence>